<evidence type="ECO:0000313" key="1">
    <source>
        <dbReference type="EMBL" id="KAH7997881.1"/>
    </source>
</evidence>
<protein>
    <submittedName>
        <fullName evidence="1">Uncharacterized protein</fullName>
    </submittedName>
</protein>
<comment type="caution">
    <text evidence="1">The sequence shown here is derived from an EMBL/GenBank/DDBJ whole genome shotgun (WGS) entry which is preliminary data.</text>
</comment>
<reference evidence="1" key="1">
    <citation type="submission" date="2021-08" db="EMBL/GenBank/DDBJ databases">
        <title>The first chromosome-level gecko genome reveals the dynamic sex chromosomes of Neotropical dwarf geckos (Sphaerodactylidae: Sphaerodactylus).</title>
        <authorList>
            <person name="Pinto B.J."/>
            <person name="Keating S.E."/>
            <person name="Gamble T."/>
        </authorList>
    </citation>
    <scope>NUCLEOTIDE SEQUENCE</scope>
    <source>
        <strain evidence="1">TG3544</strain>
    </source>
</reference>
<accession>A0ACB8EYG4</accession>
<name>A0ACB8EYG4_9SAUR</name>
<keyword evidence="2" id="KW-1185">Reference proteome</keyword>
<organism evidence="1 2">
    <name type="scientific">Sphaerodactylus townsendi</name>
    <dbReference type="NCBI Taxonomy" id="933632"/>
    <lineage>
        <taxon>Eukaryota</taxon>
        <taxon>Metazoa</taxon>
        <taxon>Chordata</taxon>
        <taxon>Craniata</taxon>
        <taxon>Vertebrata</taxon>
        <taxon>Euteleostomi</taxon>
        <taxon>Lepidosauria</taxon>
        <taxon>Squamata</taxon>
        <taxon>Bifurcata</taxon>
        <taxon>Gekkota</taxon>
        <taxon>Sphaerodactylidae</taxon>
        <taxon>Sphaerodactylus</taxon>
    </lineage>
</organism>
<proteinExistence type="predicted"/>
<gene>
    <name evidence="1" type="ORF">K3G42_009869</name>
</gene>
<sequence length="525" mass="57332">MAGRRSPPRHPPGPIRARRSLSPPHLAHNPSPCSARRRRSQQGEAGCATAERESAALPEGWGERPPELRNGLSGVATEFGAGRNPPPRALLSRRTTAFTLPSLSSHVPQATFRGVFEPAVSVGPPGSSPPYGDVGAVHREGRLPRSTSWQLRLPANLAYASAPDETDRDGSLCLSLHCLHAALTDAVRDPPAALRFRDLTQTATPPGWPCKETPLDGTLEADPPSTSTLSAQSFRDRTDYTGPEPEEMQRWLKQGAGALDWEPVVKYKSAKPEGNRLTQSSSGQSKNSFKKLCQGASLSATPHLLGGLQGDTLIDIGSGPTIYQYLSACEYFREIVATDYTDQNREEMQRWLKKEPGAFDWSPVVKYVCELEGNRPAVKRLGQLGGEEWTQKEEKVRRAVKQVLKCDVTEPNPLAPLSLPPADCVLSTLCLEGACKDLPTFCSALKNISSLLRSGGHLVLLAILEETFYMVGQRRFSCLYLDQKSVEEAVKEAGFDIEWLEGIQYSSPQISHDAKGVCVLVARKH</sequence>
<dbReference type="Proteomes" id="UP000827872">
    <property type="component" value="Linkage Group LG12"/>
</dbReference>
<evidence type="ECO:0000313" key="2">
    <source>
        <dbReference type="Proteomes" id="UP000827872"/>
    </source>
</evidence>
<dbReference type="EMBL" id="CM037625">
    <property type="protein sequence ID" value="KAH7997881.1"/>
    <property type="molecule type" value="Genomic_DNA"/>
</dbReference>